<dbReference type="OrthoDB" id="3052721at2759"/>
<sequence length="819" mass="92857">MPFRRGGRGGVYCTQARSLARAITAAGCSRQKVGQLMRLMARTFGIELKFSMSRRTVSRAILEGGVAAKLQVAYEVLHTDGKRQAQGISLYLNFTGMTISQDSTSNRKQNYESHHFTPKAPDYDEVARLQKAGIQVKPTSIPRIRLFSLDATLDHGSEGSINEWKNNLQALSKLFNDSPLARRLNRQFRIHDFWRVTKGMHGDHANNEKSCANGIRDIKHDVAIEELGEKKLKELAFEDLVLYLASWNAKKLADIGGIDAWNQLSGVEQAERDAALMSEIITDLGQHEYDSLAEAARREIDLFVWSGCCMHKDQNSFKGGNTEMMAEWDKLGIEPPILLANKSNAAILHRVFEPGRSYDKLSEVERKALEETTRGGAKAMDLAGALFNNKDDKKGQGDVHVNFMKEHVGKNHPRFPDTSNTRFGSHGLAAAEIIKHLELYIKFVKDDIPYSKTYQTRTNIELNLLRALEDKATLTELCAMVLYTNVISHPYMRVVRGEEVNALDLGPLHAEVQTHIKKILDDPDLLFGENASFETAALDSKEWEDAKAVNAVFELATSLPHLQAITLAFFRGSLATWIRFSAEFAPGGLIDEASAEERYLAWMPSTNDCNEGLLSHYRVTVRNKPTLTLHQFNAQAMYSRNDTLSFMNALFEDEDHHYIMKVAREWDSSGLEAKRRAEQVAFRRRLVEMNKAKEEAKRRKAIELREKLRKIPLIRSLAELDSVPRAELDPKGSRKWTGHIYDLQLEALRFRSVPIPKKNQLKRVPEKLQALRAGFTKYLELLQEMGRIWPSSVGIENLAQDDLPVEAEWHEEEDMEVEE</sequence>
<name>A0A4S8LVA1_DENBC</name>
<protein>
    <submittedName>
        <fullName evidence="1">Uncharacterized protein</fullName>
    </submittedName>
</protein>
<evidence type="ECO:0000313" key="1">
    <source>
        <dbReference type="EMBL" id="THU93502.1"/>
    </source>
</evidence>
<dbReference type="AlphaFoldDB" id="A0A4S8LVA1"/>
<keyword evidence="2" id="KW-1185">Reference proteome</keyword>
<dbReference type="Proteomes" id="UP000297245">
    <property type="component" value="Unassembled WGS sequence"/>
</dbReference>
<proteinExistence type="predicted"/>
<organism evidence="1 2">
    <name type="scientific">Dendrothele bispora (strain CBS 962.96)</name>
    <dbReference type="NCBI Taxonomy" id="1314807"/>
    <lineage>
        <taxon>Eukaryota</taxon>
        <taxon>Fungi</taxon>
        <taxon>Dikarya</taxon>
        <taxon>Basidiomycota</taxon>
        <taxon>Agaricomycotina</taxon>
        <taxon>Agaricomycetes</taxon>
        <taxon>Agaricomycetidae</taxon>
        <taxon>Agaricales</taxon>
        <taxon>Agaricales incertae sedis</taxon>
        <taxon>Dendrothele</taxon>
    </lineage>
</organism>
<evidence type="ECO:0000313" key="2">
    <source>
        <dbReference type="Proteomes" id="UP000297245"/>
    </source>
</evidence>
<reference evidence="1 2" key="1">
    <citation type="journal article" date="2019" name="Nat. Ecol. Evol.">
        <title>Megaphylogeny resolves global patterns of mushroom evolution.</title>
        <authorList>
            <person name="Varga T."/>
            <person name="Krizsan K."/>
            <person name="Foldi C."/>
            <person name="Dima B."/>
            <person name="Sanchez-Garcia M."/>
            <person name="Sanchez-Ramirez S."/>
            <person name="Szollosi G.J."/>
            <person name="Szarkandi J.G."/>
            <person name="Papp V."/>
            <person name="Albert L."/>
            <person name="Andreopoulos W."/>
            <person name="Angelini C."/>
            <person name="Antonin V."/>
            <person name="Barry K.W."/>
            <person name="Bougher N.L."/>
            <person name="Buchanan P."/>
            <person name="Buyck B."/>
            <person name="Bense V."/>
            <person name="Catcheside P."/>
            <person name="Chovatia M."/>
            <person name="Cooper J."/>
            <person name="Damon W."/>
            <person name="Desjardin D."/>
            <person name="Finy P."/>
            <person name="Geml J."/>
            <person name="Haridas S."/>
            <person name="Hughes K."/>
            <person name="Justo A."/>
            <person name="Karasinski D."/>
            <person name="Kautmanova I."/>
            <person name="Kiss B."/>
            <person name="Kocsube S."/>
            <person name="Kotiranta H."/>
            <person name="LaButti K.M."/>
            <person name="Lechner B.E."/>
            <person name="Liimatainen K."/>
            <person name="Lipzen A."/>
            <person name="Lukacs Z."/>
            <person name="Mihaltcheva S."/>
            <person name="Morgado L.N."/>
            <person name="Niskanen T."/>
            <person name="Noordeloos M.E."/>
            <person name="Ohm R.A."/>
            <person name="Ortiz-Santana B."/>
            <person name="Ovrebo C."/>
            <person name="Racz N."/>
            <person name="Riley R."/>
            <person name="Savchenko A."/>
            <person name="Shiryaev A."/>
            <person name="Soop K."/>
            <person name="Spirin V."/>
            <person name="Szebenyi C."/>
            <person name="Tomsovsky M."/>
            <person name="Tulloss R.E."/>
            <person name="Uehling J."/>
            <person name="Grigoriev I.V."/>
            <person name="Vagvolgyi C."/>
            <person name="Papp T."/>
            <person name="Martin F.M."/>
            <person name="Miettinen O."/>
            <person name="Hibbett D.S."/>
            <person name="Nagy L.G."/>
        </authorList>
    </citation>
    <scope>NUCLEOTIDE SEQUENCE [LARGE SCALE GENOMIC DNA]</scope>
    <source>
        <strain evidence="1 2">CBS 962.96</strain>
    </source>
</reference>
<gene>
    <name evidence="1" type="ORF">K435DRAFT_670130</name>
</gene>
<accession>A0A4S8LVA1</accession>
<dbReference type="EMBL" id="ML179247">
    <property type="protein sequence ID" value="THU93502.1"/>
    <property type="molecule type" value="Genomic_DNA"/>
</dbReference>